<evidence type="ECO:0000259" key="4">
    <source>
        <dbReference type="PROSITE" id="PS50225"/>
    </source>
</evidence>
<reference evidence="5" key="1">
    <citation type="submission" date="2022-08" db="UniProtKB">
        <authorList>
            <consortium name="EnsemblMetazoa"/>
        </authorList>
    </citation>
    <scope>IDENTIFICATION</scope>
    <source>
        <strain evidence="5">05x7-T-G4-1.051#20</strain>
    </source>
</reference>
<proteinExistence type="predicted"/>
<dbReference type="Proteomes" id="UP000005408">
    <property type="component" value="Unassembled WGS sequence"/>
</dbReference>
<accession>A0A8W8HRN1</accession>
<dbReference type="PROSITE" id="PS50088">
    <property type="entry name" value="ANK_REPEAT"/>
    <property type="match status" value="2"/>
</dbReference>
<dbReference type="InterPro" id="IPR001496">
    <property type="entry name" value="SOCS_box"/>
</dbReference>
<dbReference type="AlphaFoldDB" id="A0A8W8HRN1"/>
<sequence>MEEHKRFRKVLQGISKKDIVSFKRRYKLFKQPIEKRKLDQIVRRALKQGFTDGIKTLVEKNGVECLRFHKKGNGFRLACKYGQIETVKFLLNLKDCEKFLTAVKARKRDGLSIAIELQNEELTSVLVNSGLFNIDKLARVRKNTSRLFDALKDRNEKVAHFLIKHGADVTFVGFDSVLGSISCTCLSAITIPSLLVEILKKGGNPNDVEEDTGESVLHLALQENADRKTISEIIRSGADIARKDSNGENALSCLRSIDQLYGFIDAGVQVKEMEERLMFSTLKFVLKKPHTLEDVRSFLQRGANANFYDDDKNCGDHILAGSLTSGFITEEDVLCLLEHGADPHQKDKYGSTALQLICKKKKGLMFKGALILLDLGCEPTGCLFNVIKSKTSVENKTRLVKRLLECGANPKEECGKNISILCEAIKQRNTEITEHLVNHGADVNFVDRKMGSPIGNAIMFDFRDEEFGCLRALVNSPLKLIGCYLKSQLDNLAHGCTVSSTTRLFPAHAQHYFVFDVTGIFHLISAGADLLNGMSSKHTLSLFLQNGLYETSYRFLKCGLEIQYDADIIKNIENEFKEIHFENKIYLAEVSKVKKSNLVTLLSQMEKEPLSLQQLCRSKIRKELAVCGHSILPKIEELPISSVLKSYMKLDIQSPLMEKVPAVLIKGSSDDAESWEEGAIEEEGDSDDSDDRFDRYNMYLFFKKLILFED</sequence>
<feature type="repeat" description="ANK" evidence="3">
    <location>
        <begin position="212"/>
        <end position="245"/>
    </location>
</feature>
<dbReference type="PANTHER" id="PTHR24198:SF165">
    <property type="entry name" value="ANKYRIN REPEAT-CONTAINING PROTEIN-RELATED"/>
    <property type="match status" value="1"/>
</dbReference>
<dbReference type="SUPFAM" id="SSF48403">
    <property type="entry name" value="Ankyrin repeat"/>
    <property type="match status" value="1"/>
</dbReference>
<dbReference type="PANTHER" id="PTHR24198">
    <property type="entry name" value="ANKYRIN REPEAT AND PROTEIN KINASE DOMAIN-CONTAINING PROTEIN"/>
    <property type="match status" value="1"/>
</dbReference>
<keyword evidence="6" id="KW-1185">Reference proteome</keyword>
<evidence type="ECO:0000256" key="2">
    <source>
        <dbReference type="ARBA" id="ARBA00023043"/>
    </source>
</evidence>
<dbReference type="Gene3D" id="1.10.750.20">
    <property type="entry name" value="SOCS box"/>
    <property type="match status" value="1"/>
</dbReference>
<name>A0A8W8HRN1_MAGGI</name>
<protein>
    <recommendedName>
        <fullName evidence="4">SOCS box domain-containing protein</fullName>
    </recommendedName>
</protein>
<dbReference type="EnsemblMetazoa" id="G10679.1">
    <property type="protein sequence ID" value="G10679.1:cds"/>
    <property type="gene ID" value="G10679"/>
</dbReference>
<evidence type="ECO:0000256" key="3">
    <source>
        <dbReference type="PROSITE-ProRule" id="PRU00023"/>
    </source>
</evidence>
<dbReference type="CDD" id="cd03716">
    <property type="entry name" value="SOCS_ASB_like"/>
    <property type="match status" value="1"/>
</dbReference>
<keyword evidence="1" id="KW-0677">Repeat</keyword>
<evidence type="ECO:0000313" key="5">
    <source>
        <dbReference type="EnsemblMetazoa" id="G10679.1:cds"/>
    </source>
</evidence>
<dbReference type="Pfam" id="PF12796">
    <property type="entry name" value="Ank_2"/>
    <property type="match status" value="1"/>
</dbReference>
<evidence type="ECO:0000313" key="6">
    <source>
        <dbReference type="Proteomes" id="UP000005408"/>
    </source>
</evidence>
<dbReference type="PROSITE" id="PS50225">
    <property type="entry name" value="SOCS"/>
    <property type="match status" value="1"/>
</dbReference>
<feature type="domain" description="SOCS box" evidence="4">
    <location>
        <begin position="597"/>
        <end position="649"/>
    </location>
</feature>
<keyword evidence="2 3" id="KW-0040">ANK repeat</keyword>
<evidence type="ECO:0000256" key="1">
    <source>
        <dbReference type="ARBA" id="ARBA00022737"/>
    </source>
</evidence>
<feature type="repeat" description="ANK" evidence="3">
    <location>
        <begin position="416"/>
        <end position="448"/>
    </location>
</feature>
<organism evidence="5 6">
    <name type="scientific">Magallana gigas</name>
    <name type="common">Pacific oyster</name>
    <name type="synonym">Crassostrea gigas</name>
    <dbReference type="NCBI Taxonomy" id="29159"/>
    <lineage>
        <taxon>Eukaryota</taxon>
        <taxon>Metazoa</taxon>
        <taxon>Spiralia</taxon>
        <taxon>Lophotrochozoa</taxon>
        <taxon>Mollusca</taxon>
        <taxon>Bivalvia</taxon>
        <taxon>Autobranchia</taxon>
        <taxon>Pteriomorphia</taxon>
        <taxon>Ostreida</taxon>
        <taxon>Ostreoidea</taxon>
        <taxon>Ostreidae</taxon>
        <taxon>Magallana</taxon>
    </lineage>
</organism>
<dbReference type="InterPro" id="IPR036770">
    <property type="entry name" value="Ankyrin_rpt-contain_sf"/>
</dbReference>
<dbReference type="Pfam" id="PF07525">
    <property type="entry name" value="SOCS_box"/>
    <property type="match status" value="1"/>
</dbReference>
<dbReference type="InterPro" id="IPR002110">
    <property type="entry name" value="Ankyrin_rpt"/>
</dbReference>
<dbReference type="SMART" id="SM00969">
    <property type="entry name" value="SOCS_box"/>
    <property type="match status" value="1"/>
</dbReference>
<dbReference type="Gene3D" id="1.25.40.20">
    <property type="entry name" value="Ankyrin repeat-containing domain"/>
    <property type="match status" value="3"/>
</dbReference>
<dbReference type="SMART" id="SM00248">
    <property type="entry name" value="ANK"/>
    <property type="match status" value="6"/>
</dbReference>